<reference evidence="2 3" key="2">
    <citation type="submission" date="2018-06" db="EMBL/GenBank/DDBJ databases">
        <title>Metagenomic assembly of (sub)arctic Cyanobacteria and their associated microbiome from non-axenic cultures.</title>
        <authorList>
            <person name="Baurain D."/>
        </authorList>
    </citation>
    <scope>NUCLEOTIDE SEQUENCE [LARGE SCALE GENOMIC DNA]</scope>
    <source>
        <strain evidence="2">ULC129bin1</strain>
    </source>
</reference>
<feature type="region of interest" description="Disordered" evidence="1">
    <location>
        <begin position="65"/>
        <end position="119"/>
    </location>
</feature>
<comment type="caution">
    <text evidence="2">The sequence shown here is derived from an EMBL/GenBank/DDBJ whole genome shotgun (WGS) entry which is preliminary data.</text>
</comment>
<reference evidence="3" key="1">
    <citation type="submission" date="2018-04" db="EMBL/GenBank/DDBJ databases">
        <authorList>
            <person name="Cornet L."/>
        </authorList>
    </citation>
    <scope>NUCLEOTIDE SEQUENCE [LARGE SCALE GENOMIC DNA]</scope>
</reference>
<gene>
    <name evidence="2" type="ORF">DCF25_15780</name>
</gene>
<evidence type="ECO:0000313" key="2">
    <source>
        <dbReference type="EMBL" id="PZO13691.1"/>
    </source>
</evidence>
<proteinExistence type="predicted"/>
<feature type="compositionally biased region" description="Basic residues" evidence="1">
    <location>
        <begin position="65"/>
        <end position="75"/>
    </location>
</feature>
<name>A0A2W4VN70_9CYAN</name>
<dbReference type="Proteomes" id="UP000249354">
    <property type="component" value="Unassembled WGS sequence"/>
</dbReference>
<dbReference type="EMBL" id="QBMC01000120">
    <property type="protein sequence ID" value="PZO13691.1"/>
    <property type="molecule type" value="Genomic_DNA"/>
</dbReference>
<accession>A0A2W4VN70</accession>
<dbReference type="AlphaFoldDB" id="A0A2W4VN70"/>
<evidence type="ECO:0000313" key="3">
    <source>
        <dbReference type="Proteomes" id="UP000249354"/>
    </source>
</evidence>
<organism evidence="2 3">
    <name type="scientific">Leptolyngbya foveolarum</name>
    <dbReference type="NCBI Taxonomy" id="47253"/>
    <lineage>
        <taxon>Bacteria</taxon>
        <taxon>Bacillati</taxon>
        <taxon>Cyanobacteriota</taxon>
        <taxon>Cyanophyceae</taxon>
        <taxon>Leptolyngbyales</taxon>
        <taxon>Leptolyngbyaceae</taxon>
        <taxon>Leptolyngbya group</taxon>
        <taxon>Leptolyngbya</taxon>
    </lineage>
</organism>
<evidence type="ECO:0000256" key="1">
    <source>
        <dbReference type="SAM" id="MobiDB-lite"/>
    </source>
</evidence>
<protein>
    <submittedName>
        <fullName evidence="2">Uncharacterized protein</fullName>
    </submittedName>
</protein>
<sequence length="119" mass="13623">MPSDPLFFELEFEIAPKEQVVSLLATIEYYRAKKKSLHQIYLALCKRDDFSMSFALFKHYYYQQRKQKGNQKAKRSPAASRTKVSLSKKADSSELLPVVVSKPKPDKSSANTFERGVEG</sequence>